<keyword evidence="2 5" id="KW-0808">Transferase</keyword>
<comment type="catalytic activity">
    <reaction evidence="4 5">
        <text>L-glutaminyl-[peptide chain release factor] + S-adenosyl-L-methionine = N(5)-methyl-L-glutaminyl-[peptide chain release factor] + S-adenosyl-L-homocysteine + H(+)</text>
        <dbReference type="Rhea" id="RHEA:42896"/>
        <dbReference type="Rhea" id="RHEA-COMP:10271"/>
        <dbReference type="Rhea" id="RHEA-COMP:10272"/>
        <dbReference type="ChEBI" id="CHEBI:15378"/>
        <dbReference type="ChEBI" id="CHEBI:30011"/>
        <dbReference type="ChEBI" id="CHEBI:57856"/>
        <dbReference type="ChEBI" id="CHEBI:59789"/>
        <dbReference type="ChEBI" id="CHEBI:61891"/>
        <dbReference type="EC" id="2.1.1.297"/>
    </reaction>
</comment>
<dbReference type="NCBIfam" id="TIGR00536">
    <property type="entry name" value="hemK_fam"/>
    <property type="match status" value="1"/>
</dbReference>
<dbReference type="OrthoDB" id="9800643at2"/>
<evidence type="ECO:0000256" key="2">
    <source>
        <dbReference type="ARBA" id="ARBA00022679"/>
    </source>
</evidence>
<dbReference type="EMBL" id="FOSP01000008">
    <property type="protein sequence ID" value="SFK51158.1"/>
    <property type="molecule type" value="Genomic_DNA"/>
</dbReference>
<feature type="binding site" evidence="5">
    <location>
        <begin position="198"/>
        <end position="201"/>
    </location>
    <ligand>
        <name>substrate</name>
    </ligand>
</feature>
<dbReference type="PANTHER" id="PTHR18895:SF74">
    <property type="entry name" value="MTRF1L RELEASE FACTOR GLUTAMINE METHYLTRANSFERASE"/>
    <property type="match status" value="1"/>
</dbReference>
<dbReference type="InterPro" id="IPR004556">
    <property type="entry name" value="HemK-like"/>
</dbReference>
<reference evidence="9" key="1">
    <citation type="submission" date="2016-10" db="EMBL/GenBank/DDBJ databases">
        <authorList>
            <person name="Varghese N."/>
            <person name="Submissions S."/>
        </authorList>
    </citation>
    <scope>NUCLEOTIDE SEQUENCE [LARGE SCALE GENOMIC DNA]</scope>
    <source>
        <strain evidence="9">Nm69</strain>
    </source>
</reference>
<evidence type="ECO:0000256" key="3">
    <source>
        <dbReference type="ARBA" id="ARBA00022691"/>
    </source>
</evidence>
<dbReference type="InterPro" id="IPR050320">
    <property type="entry name" value="N5-glutamine_MTase"/>
</dbReference>
<evidence type="ECO:0000259" key="6">
    <source>
        <dbReference type="Pfam" id="PF05175"/>
    </source>
</evidence>
<dbReference type="NCBIfam" id="TIGR03534">
    <property type="entry name" value="RF_mod_PrmC"/>
    <property type="match status" value="1"/>
</dbReference>
<evidence type="ECO:0000256" key="1">
    <source>
        <dbReference type="ARBA" id="ARBA00022603"/>
    </source>
</evidence>
<sequence>MCTVNQCRYDQITLEFSPCTISQVLHWSVQKIEYVDARLLLQYVMQVNYSYLLTHADDFLSSDHFERFSKLVLERIRGVPVAYLTGLREFYDLTFRVSPAVLIPRPETELLVEQALAKIPESRSMKILDLGTGSGAVAITIAKHRPRSHVTAIDLSLDAIAIAKWNAQNLAAGNIRITQSNWFEKLVADKSFDLIVSNPPYVAQKDPHLQRGDLRFEPDIALSTHENGLACIRHIIATSPAYLVDGGQLLLEHGYDQSIQCRGLLEAQGFRNIYSQTDLAGIERVSGGSYHAENLQPRIP</sequence>
<feature type="domain" description="Release factor glutamine methyltransferase N-terminal" evidence="7">
    <location>
        <begin position="35"/>
        <end position="86"/>
    </location>
</feature>
<feature type="binding site" evidence="5">
    <location>
        <position position="182"/>
    </location>
    <ligand>
        <name>S-adenosyl-L-methionine</name>
        <dbReference type="ChEBI" id="CHEBI:59789"/>
    </ligand>
</feature>
<feature type="binding site" evidence="5">
    <location>
        <position position="198"/>
    </location>
    <ligand>
        <name>S-adenosyl-L-methionine</name>
        <dbReference type="ChEBI" id="CHEBI:59789"/>
    </ligand>
</feature>
<evidence type="ECO:0000313" key="8">
    <source>
        <dbReference type="EMBL" id="SFK51158.1"/>
    </source>
</evidence>
<dbReference type="Pfam" id="PF17827">
    <property type="entry name" value="PrmC_N"/>
    <property type="match status" value="1"/>
</dbReference>
<dbReference type="CDD" id="cd02440">
    <property type="entry name" value="AdoMet_MTases"/>
    <property type="match status" value="1"/>
</dbReference>
<evidence type="ECO:0000259" key="7">
    <source>
        <dbReference type="Pfam" id="PF17827"/>
    </source>
</evidence>
<comment type="similarity">
    <text evidence="5">Belongs to the protein N5-glutamine methyltransferase family. PrmC subfamily.</text>
</comment>
<dbReference type="GO" id="GO:0032259">
    <property type="term" value="P:methylation"/>
    <property type="evidence" value="ECO:0007669"/>
    <property type="project" value="UniProtKB-KW"/>
</dbReference>
<accession>A0A1I4A499</accession>
<dbReference type="InterPro" id="IPR002052">
    <property type="entry name" value="DNA_methylase_N6_adenine_CS"/>
</dbReference>
<feature type="domain" description="Methyltransferase small" evidence="6">
    <location>
        <begin position="116"/>
        <end position="206"/>
    </location>
</feature>
<dbReference type="GO" id="GO:0003676">
    <property type="term" value="F:nucleic acid binding"/>
    <property type="evidence" value="ECO:0007669"/>
    <property type="project" value="InterPro"/>
</dbReference>
<dbReference type="SUPFAM" id="SSF53335">
    <property type="entry name" value="S-adenosyl-L-methionine-dependent methyltransferases"/>
    <property type="match status" value="1"/>
</dbReference>
<name>A0A1I4A499_9PROT</name>
<keyword evidence="3 5" id="KW-0949">S-adenosyl-L-methionine</keyword>
<dbReference type="PROSITE" id="PS00092">
    <property type="entry name" value="N6_MTASE"/>
    <property type="match status" value="1"/>
</dbReference>
<dbReference type="Gene3D" id="1.10.8.10">
    <property type="entry name" value="DNA helicase RuvA subunit, C-terminal domain"/>
    <property type="match status" value="1"/>
</dbReference>
<evidence type="ECO:0000256" key="5">
    <source>
        <dbReference type="HAMAP-Rule" id="MF_02126"/>
    </source>
</evidence>
<feature type="binding site" evidence="5">
    <location>
        <begin position="131"/>
        <end position="135"/>
    </location>
    <ligand>
        <name>S-adenosyl-L-methionine</name>
        <dbReference type="ChEBI" id="CHEBI:59789"/>
    </ligand>
</feature>
<dbReference type="HAMAP" id="MF_02126">
    <property type="entry name" value="RF_methyltr_PrmC"/>
    <property type="match status" value="1"/>
</dbReference>
<proteinExistence type="inferred from homology"/>
<gene>
    <name evidence="5" type="primary">prmC</name>
    <name evidence="8" type="ORF">SAMN05216302_100824</name>
</gene>
<dbReference type="EC" id="2.1.1.297" evidence="5"/>
<dbReference type="GO" id="GO:0102559">
    <property type="term" value="F:peptide chain release factor N(5)-glutamine methyltransferase activity"/>
    <property type="evidence" value="ECO:0007669"/>
    <property type="project" value="UniProtKB-EC"/>
</dbReference>
<comment type="function">
    <text evidence="5">Methylates the class 1 translation termination release factors RF1/PrfA and RF2/PrfB on the glutamine residue of the universally conserved GGQ motif.</text>
</comment>
<dbReference type="InterPro" id="IPR007848">
    <property type="entry name" value="Small_mtfrase_dom"/>
</dbReference>
<feature type="binding site" evidence="5">
    <location>
        <position position="154"/>
    </location>
    <ligand>
        <name>S-adenosyl-L-methionine</name>
        <dbReference type="ChEBI" id="CHEBI:59789"/>
    </ligand>
</feature>
<organism evidence="8 9">
    <name type="scientific">Nitrosomonas aestuarii</name>
    <dbReference type="NCBI Taxonomy" id="52441"/>
    <lineage>
        <taxon>Bacteria</taxon>
        <taxon>Pseudomonadati</taxon>
        <taxon>Pseudomonadota</taxon>
        <taxon>Betaproteobacteria</taxon>
        <taxon>Nitrosomonadales</taxon>
        <taxon>Nitrosomonadaceae</taxon>
        <taxon>Nitrosomonas</taxon>
    </lineage>
</organism>
<dbReference type="InterPro" id="IPR029063">
    <property type="entry name" value="SAM-dependent_MTases_sf"/>
</dbReference>
<dbReference type="PANTHER" id="PTHR18895">
    <property type="entry name" value="HEMK METHYLTRANSFERASE"/>
    <property type="match status" value="1"/>
</dbReference>
<evidence type="ECO:0000256" key="4">
    <source>
        <dbReference type="ARBA" id="ARBA00048391"/>
    </source>
</evidence>
<dbReference type="AlphaFoldDB" id="A0A1I4A499"/>
<keyword evidence="9" id="KW-1185">Reference proteome</keyword>
<protein>
    <recommendedName>
        <fullName evidence="5">Release factor glutamine methyltransferase</fullName>
        <shortName evidence="5">RF MTase</shortName>
        <ecNumber evidence="5">2.1.1.297</ecNumber>
    </recommendedName>
    <alternativeName>
        <fullName evidence="5">N5-glutamine methyltransferase PrmC</fullName>
    </alternativeName>
    <alternativeName>
        <fullName evidence="5">Protein-(glutamine-N5) MTase PrmC</fullName>
    </alternativeName>
    <alternativeName>
        <fullName evidence="5">Protein-glutamine N-methyltransferase PrmC</fullName>
    </alternativeName>
</protein>
<dbReference type="Proteomes" id="UP000199533">
    <property type="component" value="Unassembled WGS sequence"/>
</dbReference>
<evidence type="ECO:0000313" key="9">
    <source>
        <dbReference type="Proteomes" id="UP000199533"/>
    </source>
</evidence>
<dbReference type="FunFam" id="3.40.50.150:FF:000053">
    <property type="entry name" value="Release factor glutamine methyltransferase"/>
    <property type="match status" value="1"/>
</dbReference>
<dbReference type="InterPro" id="IPR040758">
    <property type="entry name" value="PrmC_N"/>
</dbReference>
<dbReference type="STRING" id="52441.SAMN05216302_100824"/>
<dbReference type="Gene3D" id="3.40.50.150">
    <property type="entry name" value="Vaccinia Virus protein VP39"/>
    <property type="match status" value="1"/>
</dbReference>
<dbReference type="InterPro" id="IPR019874">
    <property type="entry name" value="RF_methyltr_PrmC"/>
</dbReference>
<keyword evidence="1 5" id="KW-0489">Methyltransferase</keyword>
<dbReference type="Pfam" id="PF05175">
    <property type="entry name" value="MTS"/>
    <property type="match status" value="1"/>
</dbReference>